<reference evidence="1 2" key="1">
    <citation type="submission" date="2021-01" db="EMBL/GenBank/DDBJ databases">
        <title>Carboxyliciviraga sp.nov., isolated from coastal sediments.</title>
        <authorList>
            <person name="Lu D."/>
            <person name="Zhang T."/>
        </authorList>
    </citation>
    <scope>NUCLEOTIDE SEQUENCE [LARGE SCALE GENOMIC DNA]</scope>
    <source>
        <strain evidence="1 2">N1Y132</strain>
    </source>
</reference>
<dbReference type="EMBL" id="JAENRR010000021">
    <property type="protein sequence ID" value="MBK3517770.1"/>
    <property type="molecule type" value="Genomic_DNA"/>
</dbReference>
<evidence type="ECO:0008006" key="3">
    <source>
        <dbReference type="Google" id="ProtNLM"/>
    </source>
</evidence>
<name>A0ABS1HJY1_9BACT</name>
<evidence type="ECO:0000313" key="2">
    <source>
        <dbReference type="Proteomes" id="UP000605676"/>
    </source>
</evidence>
<sequence>MWQLGKGTYLRSASIWAFDLKNHMFHVPFSIGIGKIVKVNNTVFNLFVEPQYSFIHQGIQPQVQLFAGINLQFN</sequence>
<dbReference type="RefSeq" id="WP_234445786.1">
    <property type="nucleotide sequence ID" value="NZ_JAENRR010000021.1"/>
</dbReference>
<gene>
    <name evidence="1" type="ORF">JIV24_10545</name>
</gene>
<evidence type="ECO:0000313" key="1">
    <source>
        <dbReference type="EMBL" id="MBK3517770.1"/>
    </source>
</evidence>
<comment type="caution">
    <text evidence="1">The sequence shown here is derived from an EMBL/GenBank/DDBJ whole genome shotgun (WGS) entry which is preliminary data.</text>
</comment>
<organism evidence="1 2">
    <name type="scientific">Carboxylicivirga marina</name>
    <dbReference type="NCBI Taxonomy" id="2800988"/>
    <lineage>
        <taxon>Bacteria</taxon>
        <taxon>Pseudomonadati</taxon>
        <taxon>Bacteroidota</taxon>
        <taxon>Bacteroidia</taxon>
        <taxon>Marinilabiliales</taxon>
        <taxon>Marinilabiliaceae</taxon>
        <taxon>Carboxylicivirga</taxon>
    </lineage>
</organism>
<keyword evidence="2" id="KW-1185">Reference proteome</keyword>
<proteinExistence type="predicted"/>
<dbReference type="Proteomes" id="UP000605676">
    <property type="component" value="Unassembled WGS sequence"/>
</dbReference>
<accession>A0ABS1HJY1</accession>
<protein>
    <recommendedName>
        <fullName evidence="3">Outer membrane protein beta-barrel domain-containing protein</fullName>
    </recommendedName>
</protein>